<comment type="caution">
    <text evidence="2">The sequence shown here is derived from an EMBL/GenBank/DDBJ whole genome shotgun (WGS) entry which is preliminary data.</text>
</comment>
<protein>
    <submittedName>
        <fullName evidence="2">Unnamed protein product</fullName>
    </submittedName>
</protein>
<dbReference type="AlphaFoldDB" id="A0A9W7CV68"/>
<proteinExistence type="predicted"/>
<accession>A0A9W7CV68</accession>
<reference evidence="2" key="1">
    <citation type="submission" date="2023-04" db="EMBL/GenBank/DDBJ databases">
        <title>Phytophthora fragariaefolia NBRC 109709.</title>
        <authorList>
            <person name="Ichikawa N."/>
            <person name="Sato H."/>
            <person name="Tonouchi N."/>
        </authorList>
    </citation>
    <scope>NUCLEOTIDE SEQUENCE</scope>
    <source>
        <strain evidence="2">NBRC 109709</strain>
    </source>
</reference>
<name>A0A9W7CV68_9STRA</name>
<organism evidence="2 3">
    <name type="scientific">Phytophthora fragariaefolia</name>
    <dbReference type="NCBI Taxonomy" id="1490495"/>
    <lineage>
        <taxon>Eukaryota</taxon>
        <taxon>Sar</taxon>
        <taxon>Stramenopiles</taxon>
        <taxon>Oomycota</taxon>
        <taxon>Peronosporomycetes</taxon>
        <taxon>Peronosporales</taxon>
        <taxon>Peronosporaceae</taxon>
        <taxon>Phytophthora</taxon>
    </lineage>
</organism>
<evidence type="ECO:0000256" key="1">
    <source>
        <dbReference type="SAM" id="MobiDB-lite"/>
    </source>
</evidence>
<evidence type="ECO:0000313" key="2">
    <source>
        <dbReference type="EMBL" id="GMF43226.1"/>
    </source>
</evidence>
<feature type="region of interest" description="Disordered" evidence="1">
    <location>
        <begin position="42"/>
        <end position="105"/>
    </location>
</feature>
<sequence>MKYYGVFMLARRPTRAEKTTQTETIEKTTWIEKTDAECAEIRTAAAASDSEDQGDEDLQGRAWDARQPDDADYDGPVGDGPTRSPGREGSRVPKGREGGRTNANE</sequence>
<dbReference type="EMBL" id="BSXT01001521">
    <property type="protein sequence ID" value="GMF43226.1"/>
    <property type="molecule type" value="Genomic_DNA"/>
</dbReference>
<dbReference type="Proteomes" id="UP001165121">
    <property type="component" value="Unassembled WGS sequence"/>
</dbReference>
<keyword evidence="3" id="KW-1185">Reference proteome</keyword>
<gene>
    <name evidence="2" type="ORF">Pfra01_001453300</name>
</gene>
<feature type="compositionally biased region" description="Basic and acidic residues" evidence="1">
    <location>
        <begin position="85"/>
        <end position="99"/>
    </location>
</feature>
<evidence type="ECO:0000313" key="3">
    <source>
        <dbReference type="Proteomes" id="UP001165121"/>
    </source>
</evidence>